<dbReference type="PANTHER" id="PTHR23236">
    <property type="entry name" value="EUKARYOTIC TRANSLATION INITIATION FACTOR 4B/4H"/>
    <property type="match status" value="1"/>
</dbReference>
<dbReference type="InterPro" id="IPR035979">
    <property type="entry name" value="RBD_domain_sf"/>
</dbReference>
<accession>A0A0P0XCR2</accession>
<evidence type="ECO:0000259" key="4">
    <source>
        <dbReference type="PROSITE" id="PS50102"/>
    </source>
</evidence>
<evidence type="ECO:0000313" key="5">
    <source>
        <dbReference type="EMBL" id="BAT04189.1"/>
    </source>
</evidence>
<dbReference type="InterPro" id="IPR034350">
    <property type="entry name" value="NUCL_RRM2"/>
</dbReference>
<dbReference type="InterPro" id="IPR000504">
    <property type="entry name" value="RRM_dom"/>
</dbReference>
<keyword evidence="1 2" id="KW-0694">RNA-binding</keyword>
<feature type="compositionally biased region" description="Basic and acidic residues" evidence="3">
    <location>
        <begin position="271"/>
        <end position="288"/>
    </location>
</feature>
<feature type="region of interest" description="Disordered" evidence="3">
    <location>
        <begin position="1"/>
        <end position="55"/>
    </location>
</feature>
<feature type="compositionally biased region" description="Polar residues" evidence="3">
    <location>
        <begin position="296"/>
        <end position="309"/>
    </location>
</feature>
<dbReference type="PANTHER" id="PTHR23236:SF11">
    <property type="entry name" value="EUKARYOTIC TRANSLATION INITIATION FACTOR 4H"/>
    <property type="match status" value="1"/>
</dbReference>
<feature type="domain" description="RRM" evidence="4">
    <location>
        <begin position="54"/>
        <end position="130"/>
    </location>
</feature>
<evidence type="ECO:0000256" key="3">
    <source>
        <dbReference type="SAM" id="MobiDB-lite"/>
    </source>
</evidence>
<dbReference type="AlphaFoldDB" id="A0A0P0XCR2"/>
<feature type="non-terminal residue" evidence="5">
    <location>
        <position position="315"/>
    </location>
</feature>
<evidence type="ECO:0007829" key="8">
    <source>
        <dbReference type="ProteomicsDB" id="A0A0P0XCR2"/>
    </source>
</evidence>
<dbReference type="CDD" id="cd12451">
    <property type="entry name" value="RRM2_NUCLs"/>
    <property type="match status" value="1"/>
</dbReference>
<dbReference type="Proteomes" id="UP000059680">
    <property type="component" value="Chromosome 8"/>
</dbReference>
<gene>
    <name evidence="5" type="ordered locus">Os08g0192900</name>
    <name evidence="5" type="ORF">OSNPB_080192900</name>
</gene>
<proteinExistence type="evidence at protein level"/>
<reference evidence="6" key="1">
    <citation type="journal article" date="2005" name="Nature">
        <title>The map-based sequence of the rice genome.</title>
        <authorList>
            <consortium name="International rice genome sequencing project (IRGSP)"/>
            <person name="Matsumoto T."/>
            <person name="Wu J."/>
            <person name="Kanamori H."/>
            <person name="Katayose Y."/>
            <person name="Fujisawa M."/>
            <person name="Namiki N."/>
            <person name="Mizuno H."/>
            <person name="Yamamoto K."/>
            <person name="Antonio B.A."/>
            <person name="Baba T."/>
            <person name="Sakata K."/>
            <person name="Nagamura Y."/>
            <person name="Aoki H."/>
            <person name="Arikawa K."/>
            <person name="Arita K."/>
            <person name="Bito T."/>
            <person name="Chiden Y."/>
            <person name="Fujitsuka N."/>
            <person name="Fukunaka R."/>
            <person name="Hamada M."/>
            <person name="Harada C."/>
            <person name="Hayashi A."/>
            <person name="Hijishita S."/>
            <person name="Honda M."/>
            <person name="Hosokawa S."/>
            <person name="Ichikawa Y."/>
            <person name="Idonuma A."/>
            <person name="Iijima M."/>
            <person name="Ikeda M."/>
            <person name="Ikeno M."/>
            <person name="Ito K."/>
            <person name="Ito S."/>
            <person name="Ito T."/>
            <person name="Ito Y."/>
            <person name="Ito Y."/>
            <person name="Iwabuchi A."/>
            <person name="Kamiya K."/>
            <person name="Karasawa W."/>
            <person name="Kurita K."/>
            <person name="Katagiri S."/>
            <person name="Kikuta A."/>
            <person name="Kobayashi H."/>
            <person name="Kobayashi N."/>
            <person name="Machita K."/>
            <person name="Maehara T."/>
            <person name="Masukawa M."/>
            <person name="Mizubayashi T."/>
            <person name="Mukai Y."/>
            <person name="Nagasaki H."/>
            <person name="Nagata Y."/>
            <person name="Naito S."/>
            <person name="Nakashima M."/>
            <person name="Nakama Y."/>
            <person name="Nakamichi Y."/>
            <person name="Nakamura M."/>
            <person name="Meguro A."/>
            <person name="Negishi M."/>
            <person name="Ohta I."/>
            <person name="Ohta T."/>
            <person name="Okamoto M."/>
            <person name="Ono N."/>
            <person name="Saji S."/>
            <person name="Sakaguchi M."/>
            <person name="Sakai K."/>
            <person name="Shibata M."/>
            <person name="Shimokawa T."/>
            <person name="Song J."/>
            <person name="Takazaki Y."/>
            <person name="Terasawa K."/>
            <person name="Tsugane M."/>
            <person name="Tsuji K."/>
            <person name="Ueda S."/>
            <person name="Waki K."/>
            <person name="Yamagata H."/>
            <person name="Yamamoto M."/>
            <person name="Yamamoto S."/>
            <person name="Yamane H."/>
            <person name="Yoshiki S."/>
            <person name="Yoshihara R."/>
            <person name="Yukawa K."/>
            <person name="Zhong H."/>
            <person name="Yano M."/>
            <person name="Yuan Q."/>
            <person name="Ouyang S."/>
            <person name="Liu J."/>
            <person name="Jones K.M."/>
            <person name="Gansberger K."/>
            <person name="Moffat K."/>
            <person name="Hill J."/>
            <person name="Bera J."/>
            <person name="Fadrosh D."/>
            <person name="Jin S."/>
            <person name="Johri S."/>
            <person name="Kim M."/>
            <person name="Overton L."/>
            <person name="Reardon M."/>
            <person name="Tsitrin T."/>
            <person name="Vuong H."/>
            <person name="Weaver B."/>
            <person name="Ciecko A."/>
            <person name="Tallon L."/>
            <person name="Jackson J."/>
            <person name="Pai G."/>
            <person name="Aken S.V."/>
            <person name="Utterback T."/>
            <person name="Reidmuller S."/>
            <person name="Feldblyum T."/>
            <person name="Hsiao J."/>
            <person name="Zismann V."/>
            <person name="Iobst S."/>
            <person name="de Vazeille A.R."/>
            <person name="Buell C.R."/>
            <person name="Ying K."/>
            <person name="Li Y."/>
            <person name="Lu T."/>
            <person name="Huang Y."/>
            <person name="Zhao Q."/>
            <person name="Feng Q."/>
            <person name="Zhang L."/>
            <person name="Zhu J."/>
            <person name="Weng Q."/>
            <person name="Mu J."/>
            <person name="Lu Y."/>
            <person name="Fan D."/>
            <person name="Liu Y."/>
            <person name="Guan J."/>
            <person name="Zhang Y."/>
            <person name="Yu S."/>
            <person name="Liu X."/>
            <person name="Zhang Y."/>
            <person name="Hong G."/>
            <person name="Han B."/>
            <person name="Choisne N."/>
            <person name="Demange N."/>
            <person name="Orjeda G."/>
            <person name="Samain S."/>
            <person name="Cattolico L."/>
            <person name="Pelletier E."/>
            <person name="Couloux A."/>
            <person name="Segurens B."/>
            <person name="Wincker P."/>
            <person name="D'Hont A."/>
            <person name="Scarpelli C."/>
            <person name="Weissenbach J."/>
            <person name="Salanoubat M."/>
            <person name="Quetier F."/>
            <person name="Yu Y."/>
            <person name="Kim H.R."/>
            <person name="Rambo T."/>
            <person name="Currie J."/>
            <person name="Collura K."/>
            <person name="Luo M."/>
            <person name="Yang T."/>
            <person name="Ammiraju J.S.S."/>
            <person name="Engler F."/>
            <person name="Soderlund C."/>
            <person name="Wing R.A."/>
            <person name="Palmer L.E."/>
            <person name="de la Bastide M."/>
            <person name="Spiegel L."/>
            <person name="Nascimento L."/>
            <person name="Zutavern T."/>
            <person name="O'Shaughnessy A."/>
            <person name="Dike S."/>
            <person name="Dedhia N."/>
            <person name="Preston R."/>
            <person name="Balija V."/>
            <person name="McCombie W.R."/>
            <person name="Chow T."/>
            <person name="Chen H."/>
            <person name="Chung M."/>
            <person name="Chen C."/>
            <person name="Shaw J."/>
            <person name="Wu H."/>
            <person name="Hsiao K."/>
            <person name="Chao Y."/>
            <person name="Chu M."/>
            <person name="Cheng C."/>
            <person name="Hour A."/>
            <person name="Lee P."/>
            <person name="Lin S."/>
            <person name="Lin Y."/>
            <person name="Liou J."/>
            <person name="Liu S."/>
            <person name="Hsing Y."/>
            <person name="Raghuvanshi S."/>
            <person name="Mohanty A."/>
            <person name="Bharti A.K."/>
            <person name="Gaur A."/>
            <person name="Gupta V."/>
            <person name="Kumar D."/>
            <person name="Ravi V."/>
            <person name="Vij S."/>
            <person name="Kapur A."/>
            <person name="Khurana P."/>
            <person name="Khurana P."/>
            <person name="Khurana J.P."/>
            <person name="Tyagi A.K."/>
            <person name="Gaikwad K."/>
            <person name="Singh A."/>
            <person name="Dalal V."/>
            <person name="Srivastava S."/>
            <person name="Dixit A."/>
            <person name="Pal A.K."/>
            <person name="Ghazi I.A."/>
            <person name="Yadav M."/>
            <person name="Pandit A."/>
            <person name="Bhargava A."/>
            <person name="Sureshbabu K."/>
            <person name="Batra K."/>
            <person name="Sharma T.R."/>
            <person name="Mohapatra T."/>
            <person name="Singh N.K."/>
            <person name="Messing J."/>
            <person name="Nelson A.B."/>
            <person name="Fuks G."/>
            <person name="Kavchok S."/>
            <person name="Keizer G."/>
            <person name="Linton E."/>
            <person name="Llaca V."/>
            <person name="Song R."/>
            <person name="Tanyolac B."/>
            <person name="Young S."/>
            <person name="Ho-Il K."/>
            <person name="Hahn J.H."/>
            <person name="Sangsakoo G."/>
            <person name="Vanavichit A."/>
            <person name="de Mattos Luiz.A.T."/>
            <person name="Zimmer P.D."/>
            <person name="Malone G."/>
            <person name="Dellagostin O."/>
            <person name="de Oliveira A.C."/>
            <person name="Bevan M."/>
            <person name="Bancroft I."/>
            <person name="Minx P."/>
            <person name="Cordum H."/>
            <person name="Wilson R."/>
            <person name="Cheng Z."/>
            <person name="Jin W."/>
            <person name="Jiang J."/>
            <person name="Leong S.A."/>
            <person name="Iwama H."/>
            <person name="Gojobori T."/>
            <person name="Itoh T."/>
            <person name="Niimura Y."/>
            <person name="Fujii Y."/>
            <person name="Habara T."/>
            <person name="Sakai H."/>
            <person name="Sato Y."/>
            <person name="Wilson G."/>
            <person name="Kumar K."/>
            <person name="McCouch S."/>
            <person name="Juretic N."/>
            <person name="Hoen D."/>
            <person name="Wright S."/>
            <person name="Bruskiewich R."/>
            <person name="Bureau T."/>
            <person name="Miyao A."/>
            <person name="Hirochika H."/>
            <person name="Nishikawa T."/>
            <person name="Kadowaki K."/>
            <person name="Sugiura M."/>
            <person name="Burr B."/>
            <person name="Sasaki T."/>
        </authorList>
    </citation>
    <scope>NUCLEOTIDE SEQUENCE [LARGE SCALE GENOMIC DNA]</scope>
    <source>
        <strain evidence="6">cv. Nipponbare</strain>
    </source>
</reference>
<dbReference type="SUPFAM" id="SSF54928">
    <property type="entry name" value="RNA-binding domain, RBD"/>
    <property type="match status" value="2"/>
</dbReference>
<dbReference type="GO" id="GO:0003723">
    <property type="term" value="F:RNA binding"/>
    <property type="evidence" value="ECO:0007669"/>
    <property type="project" value="UniProtKB-UniRule"/>
</dbReference>
<feature type="compositionally biased region" description="Polar residues" evidence="3">
    <location>
        <begin position="43"/>
        <end position="54"/>
    </location>
</feature>
<dbReference type="FunFam" id="3.30.70.330:FF:000563">
    <property type="entry name" value="Nucleolin 2 isoform A"/>
    <property type="match status" value="1"/>
</dbReference>
<dbReference type="Gramene" id="Os08t0192900-02">
    <property type="protein sequence ID" value="Os08t0192900-02"/>
    <property type="gene ID" value="Os08g0192900"/>
</dbReference>
<dbReference type="Gene3D" id="3.30.70.330">
    <property type="match status" value="2"/>
</dbReference>
<dbReference type="InterPro" id="IPR012677">
    <property type="entry name" value="Nucleotide-bd_a/b_plait_sf"/>
</dbReference>
<dbReference type="PROSITE" id="PS50102">
    <property type="entry name" value="RRM"/>
    <property type="match status" value="2"/>
</dbReference>
<protein>
    <submittedName>
        <fullName evidence="5">Os08g0192900 protein</fullName>
    </submittedName>
</protein>
<reference evidence="5 6" key="3">
    <citation type="journal article" date="2013" name="Rice">
        <title>Improvement of the Oryza sativa Nipponbare reference genome using next generation sequence and optical map data.</title>
        <authorList>
            <person name="Kawahara Y."/>
            <person name="de la Bastide M."/>
            <person name="Hamilton J.P."/>
            <person name="Kanamori H."/>
            <person name="McCombie W.R."/>
            <person name="Ouyang S."/>
            <person name="Schwartz D.C."/>
            <person name="Tanaka T."/>
            <person name="Wu J."/>
            <person name="Zhou S."/>
            <person name="Childs K.L."/>
            <person name="Davidson R.M."/>
            <person name="Lin H."/>
            <person name="Quesada-Ocampo L."/>
            <person name="Vaillancourt B."/>
            <person name="Sakai H."/>
            <person name="Lee S.S."/>
            <person name="Kim J."/>
            <person name="Numa H."/>
            <person name="Itoh T."/>
            <person name="Buell C.R."/>
            <person name="Matsumoto T."/>
        </authorList>
    </citation>
    <scope>NUCLEOTIDE SEQUENCE [LARGE SCALE GENOMIC DNA]</scope>
    <source>
        <strain evidence="6">cv. Nipponbare</strain>
    </source>
</reference>
<evidence type="ECO:0000313" key="6">
    <source>
        <dbReference type="Proteomes" id="UP000059680"/>
    </source>
</evidence>
<reference evidence="5 6" key="2">
    <citation type="journal article" date="2013" name="Plant Cell Physiol.">
        <title>Rice Annotation Project Database (RAP-DB): an integrative and interactive database for rice genomics.</title>
        <authorList>
            <person name="Sakai H."/>
            <person name="Lee S.S."/>
            <person name="Tanaka T."/>
            <person name="Numa H."/>
            <person name="Kim J."/>
            <person name="Kawahara Y."/>
            <person name="Wakimoto H."/>
            <person name="Yang C.C."/>
            <person name="Iwamoto M."/>
            <person name="Abe T."/>
            <person name="Yamada Y."/>
            <person name="Muto A."/>
            <person name="Inokuchi H."/>
            <person name="Ikemura T."/>
            <person name="Matsumoto T."/>
            <person name="Sasaki T."/>
            <person name="Itoh T."/>
        </authorList>
    </citation>
    <scope>NUCLEOTIDE SEQUENCE [LARGE SCALE GENOMIC DNA]</scope>
    <source>
        <strain evidence="6">cv. Nipponbare</strain>
    </source>
</reference>
<dbReference type="SMART" id="SM00360">
    <property type="entry name" value="RRM"/>
    <property type="match status" value="2"/>
</dbReference>
<evidence type="ECO:0000256" key="2">
    <source>
        <dbReference type="PROSITE-ProRule" id="PRU00176"/>
    </source>
</evidence>
<evidence type="ECO:0000256" key="1">
    <source>
        <dbReference type="ARBA" id="ARBA00022884"/>
    </source>
</evidence>
<name>A0A0P0XCR2_ORYSJ</name>
<sequence length="315" mass="33755">AQEESSEESSEEDSDEEDEKLAKTPKKKTPAATKSQNDEPKTPASNQSQGTESATLFMGNLSFNLNQDQVKEFFQEVGEVISVRLATHEDGSSRGFGHVQFASSEEAKKALELHGCDLDGRPVRLDLAHERGAYTPHSRNDTGSFQKQNRGSSQSIFVKGFDSSLEESKIRESLEGHFADCGEITRVSVPMDRETGASKGIAYIDFKDQASFSKALELSGSDLGGYNLYVDEAKPKGDSRDGGGRRGGRSGDRFGGRSGDRFGGRSGGRFGGRDGGRRGGRGGRDGGRRGGRGGFQSRQSAGTASTGKKTTFGDE</sequence>
<dbReference type="FunFam" id="3.30.70.330:FF:001046">
    <property type="entry name" value="Nucleolin 1"/>
    <property type="match status" value="1"/>
</dbReference>
<dbReference type="EMBL" id="AP014964">
    <property type="protein sequence ID" value="BAT04189.1"/>
    <property type="molecule type" value="Genomic_DNA"/>
</dbReference>
<feature type="compositionally biased region" description="Basic and acidic residues" evidence="3">
    <location>
        <begin position="231"/>
        <end position="263"/>
    </location>
</feature>
<evidence type="ECO:0007829" key="7">
    <source>
        <dbReference type="PeptideAtlas" id="A0A0P0XCR2"/>
    </source>
</evidence>
<organism evidence="5 6">
    <name type="scientific">Oryza sativa subsp. japonica</name>
    <name type="common">Rice</name>
    <dbReference type="NCBI Taxonomy" id="39947"/>
    <lineage>
        <taxon>Eukaryota</taxon>
        <taxon>Viridiplantae</taxon>
        <taxon>Streptophyta</taxon>
        <taxon>Embryophyta</taxon>
        <taxon>Tracheophyta</taxon>
        <taxon>Spermatophyta</taxon>
        <taxon>Magnoliopsida</taxon>
        <taxon>Liliopsida</taxon>
        <taxon>Poales</taxon>
        <taxon>Poaceae</taxon>
        <taxon>BOP clade</taxon>
        <taxon>Oryzoideae</taxon>
        <taxon>Oryzeae</taxon>
        <taxon>Oryzinae</taxon>
        <taxon>Oryza</taxon>
        <taxon>Oryza sativa</taxon>
    </lineage>
</organism>
<keyword evidence="7 8" id="KW-1267">Proteomics identification</keyword>
<feature type="compositionally biased region" description="Acidic residues" evidence="3">
    <location>
        <begin position="1"/>
        <end position="19"/>
    </location>
</feature>
<feature type="region of interest" description="Disordered" evidence="3">
    <location>
        <begin position="231"/>
        <end position="315"/>
    </location>
</feature>
<keyword evidence="6" id="KW-1185">Reference proteome</keyword>
<dbReference type="Pfam" id="PF00076">
    <property type="entry name" value="RRM_1"/>
    <property type="match status" value="2"/>
</dbReference>
<dbReference type="ExpressionAtlas" id="A0A0P0XCR2">
    <property type="expression patterns" value="baseline and differential"/>
</dbReference>
<feature type="domain" description="RRM" evidence="4">
    <location>
        <begin position="154"/>
        <end position="235"/>
    </location>
</feature>